<dbReference type="InterPro" id="IPR012677">
    <property type="entry name" value="Nucleotide-bd_a/b_plait_sf"/>
</dbReference>
<dbReference type="OrthoDB" id="417481at2759"/>
<protein>
    <submittedName>
        <fullName evidence="2">Protein terminal ear1-like protein</fullName>
    </submittedName>
</protein>
<evidence type="ECO:0000313" key="4">
    <source>
        <dbReference type="Proteomes" id="UP000321393"/>
    </source>
</evidence>
<dbReference type="Proteomes" id="UP000321393">
    <property type="component" value="Unassembled WGS sequence"/>
</dbReference>
<dbReference type="SUPFAM" id="SSF54928">
    <property type="entry name" value="RNA-binding domain, RBD"/>
    <property type="match status" value="1"/>
</dbReference>
<evidence type="ECO:0000313" key="2">
    <source>
        <dbReference type="EMBL" id="KAA0052403.1"/>
    </source>
</evidence>
<comment type="caution">
    <text evidence="2">The sequence shown here is derived from an EMBL/GenBank/DDBJ whole genome shotgun (WGS) entry which is preliminary data.</text>
</comment>
<dbReference type="EMBL" id="SSTD01007051">
    <property type="protein sequence ID" value="TYK19229.1"/>
    <property type="molecule type" value="Genomic_DNA"/>
</dbReference>
<dbReference type="AlphaFoldDB" id="A0A5A7U920"/>
<gene>
    <name evidence="3" type="ORF">E5676_scaffold1493G00270</name>
    <name evidence="2" type="ORF">E6C27_scaffold1994G00260</name>
</gene>
<evidence type="ECO:0000313" key="3">
    <source>
        <dbReference type="EMBL" id="TYK19229.1"/>
    </source>
</evidence>
<dbReference type="InterPro" id="IPR035979">
    <property type="entry name" value="RBD_domain_sf"/>
</dbReference>
<organism evidence="2 4">
    <name type="scientific">Cucumis melo var. makuwa</name>
    <name type="common">Oriental melon</name>
    <dbReference type="NCBI Taxonomy" id="1194695"/>
    <lineage>
        <taxon>Eukaryota</taxon>
        <taxon>Viridiplantae</taxon>
        <taxon>Streptophyta</taxon>
        <taxon>Embryophyta</taxon>
        <taxon>Tracheophyta</taxon>
        <taxon>Spermatophyta</taxon>
        <taxon>Magnoliopsida</taxon>
        <taxon>eudicotyledons</taxon>
        <taxon>Gunneridae</taxon>
        <taxon>Pentapetalae</taxon>
        <taxon>rosids</taxon>
        <taxon>fabids</taxon>
        <taxon>Cucurbitales</taxon>
        <taxon>Cucurbitaceae</taxon>
        <taxon>Benincaseae</taxon>
        <taxon>Cucumis</taxon>
    </lineage>
</organism>
<dbReference type="InterPro" id="IPR007201">
    <property type="entry name" value="Mei2-like_Rrm_C"/>
</dbReference>
<dbReference type="GO" id="GO:0003676">
    <property type="term" value="F:nucleic acid binding"/>
    <property type="evidence" value="ECO:0007669"/>
    <property type="project" value="InterPro"/>
</dbReference>
<evidence type="ECO:0000259" key="1">
    <source>
        <dbReference type="Pfam" id="PF04059"/>
    </source>
</evidence>
<dbReference type="Gene3D" id="3.30.70.330">
    <property type="match status" value="1"/>
</dbReference>
<sequence>MGFSLNPNADPFLYTTPFSSPPTKLQCNPITRLILAPVPLHANYVFPYLHGQHHHHMFSGLFYGIVPQQVALSPPRSDGFCGGGGPVSYSQPQRFKVDRQMKCVPTKLHFDVADVNNNNSDQVLPSQTQTTTLMIKNIPNQFRQNHLLNILDKHCKWKNLGYEKKKNSLDSRRRSEYDFVYLPMDFRKYWYDGKISNLGYAFVNFTNPTAASEFCEAFHLRQWDVEVNKKVCEIKIAKLQGLKALKDAFKDKIFWCHANSYLPVMLEPSSDGYRRYRAIPVGKRIGRPPPSSIKKCG</sequence>
<proteinExistence type="predicted"/>
<dbReference type="EMBL" id="SSTE01010496">
    <property type="protein sequence ID" value="KAA0052403.1"/>
    <property type="molecule type" value="Genomic_DNA"/>
</dbReference>
<feature type="domain" description="Mei2-like C-terminal RNA recognition motif" evidence="1">
    <location>
        <begin position="166"/>
        <end position="249"/>
    </location>
</feature>
<reference evidence="4 5" key="1">
    <citation type="submission" date="2019-08" db="EMBL/GenBank/DDBJ databases">
        <title>Draft genome sequences of two oriental melons (Cucumis melo L. var makuwa).</title>
        <authorList>
            <person name="Kwon S.-Y."/>
        </authorList>
    </citation>
    <scope>NUCLEOTIDE SEQUENCE [LARGE SCALE GENOMIC DNA]</scope>
    <source>
        <strain evidence="5">cv. Chang Bougi</strain>
        <strain evidence="4">cv. SW 3</strain>
        <tissue evidence="2">Leaf</tissue>
    </source>
</reference>
<accession>A0A5A7U920</accession>
<evidence type="ECO:0000313" key="5">
    <source>
        <dbReference type="Proteomes" id="UP000321947"/>
    </source>
</evidence>
<dbReference type="Pfam" id="PF04059">
    <property type="entry name" value="RRM_2"/>
    <property type="match status" value="1"/>
</dbReference>
<name>A0A5A7U920_CUCMM</name>
<dbReference type="Proteomes" id="UP000321947">
    <property type="component" value="Unassembled WGS sequence"/>
</dbReference>